<keyword evidence="1" id="KW-0677">Repeat</keyword>
<gene>
    <name evidence="4" type="ORF">EJ03DRAFT_371089</name>
</gene>
<dbReference type="OrthoDB" id="426293at2759"/>
<keyword evidence="5" id="KW-1185">Reference proteome</keyword>
<evidence type="ECO:0000313" key="4">
    <source>
        <dbReference type="EMBL" id="KAF2773691.1"/>
    </source>
</evidence>
<dbReference type="PANTHER" id="PTHR24126">
    <property type="entry name" value="ANKYRIN REPEAT, PH AND SEC7 DOMAIN CONTAINING PROTEIN SECG-RELATED"/>
    <property type="match status" value="1"/>
</dbReference>
<dbReference type="PANTHER" id="PTHR24126:SF14">
    <property type="entry name" value="ANK_REP_REGION DOMAIN-CONTAINING PROTEIN"/>
    <property type="match status" value="1"/>
</dbReference>
<name>A0A6G1LL72_9PEZI</name>
<feature type="repeat" description="ANK" evidence="3">
    <location>
        <begin position="465"/>
        <end position="497"/>
    </location>
</feature>
<protein>
    <submittedName>
        <fullName evidence="4">Ankyrin</fullName>
    </submittedName>
</protein>
<dbReference type="PROSITE" id="PS50088">
    <property type="entry name" value="ANK_REPEAT"/>
    <property type="match status" value="3"/>
</dbReference>
<evidence type="ECO:0000256" key="1">
    <source>
        <dbReference type="ARBA" id="ARBA00022737"/>
    </source>
</evidence>
<reference evidence="4" key="1">
    <citation type="journal article" date="2020" name="Stud. Mycol.">
        <title>101 Dothideomycetes genomes: a test case for predicting lifestyles and emergence of pathogens.</title>
        <authorList>
            <person name="Haridas S."/>
            <person name="Albert R."/>
            <person name="Binder M."/>
            <person name="Bloem J."/>
            <person name="Labutti K."/>
            <person name="Salamov A."/>
            <person name="Andreopoulos B."/>
            <person name="Baker S."/>
            <person name="Barry K."/>
            <person name="Bills G."/>
            <person name="Bluhm B."/>
            <person name="Cannon C."/>
            <person name="Castanera R."/>
            <person name="Culley D."/>
            <person name="Daum C."/>
            <person name="Ezra D."/>
            <person name="Gonzalez J."/>
            <person name="Henrissat B."/>
            <person name="Kuo A."/>
            <person name="Liang C."/>
            <person name="Lipzen A."/>
            <person name="Lutzoni F."/>
            <person name="Magnuson J."/>
            <person name="Mondo S."/>
            <person name="Nolan M."/>
            <person name="Ohm R."/>
            <person name="Pangilinan J."/>
            <person name="Park H.-J."/>
            <person name="Ramirez L."/>
            <person name="Alfaro M."/>
            <person name="Sun H."/>
            <person name="Tritt A."/>
            <person name="Yoshinaga Y."/>
            <person name="Zwiers L.-H."/>
            <person name="Turgeon B."/>
            <person name="Goodwin S."/>
            <person name="Spatafora J."/>
            <person name="Crous P."/>
            <person name="Grigoriev I."/>
        </authorList>
    </citation>
    <scope>NUCLEOTIDE SEQUENCE</scope>
    <source>
        <strain evidence="4">CBS 116005</strain>
    </source>
</reference>
<dbReference type="Gene3D" id="1.25.40.20">
    <property type="entry name" value="Ankyrin repeat-containing domain"/>
    <property type="match status" value="4"/>
</dbReference>
<dbReference type="Pfam" id="PF12796">
    <property type="entry name" value="Ank_2"/>
    <property type="match status" value="4"/>
</dbReference>
<dbReference type="Proteomes" id="UP000799436">
    <property type="component" value="Unassembled WGS sequence"/>
</dbReference>
<evidence type="ECO:0000256" key="2">
    <source>
        <dbReference type="ARBA" id="ARBA00023043"/>
    </source>
</evidence>
<keyword evidence="2 3" id="KW-0040">ANK repeat</keyword>
<dbReference type="SMART" id="SM00248">
    <property type="entry name" value="ANK"/>
    <property type="match status" value="13"/>
</dbReference>
<dbReference type="InterPro" id="IPR036770">
    <property type="entry name" value="Ankyrin_rpt-contain_sf"/>
</dbReference>
<proteinExistence type="predicted"/>
<sequence>MAPNRSGEALLDLCTSAMALGNTLAVHTLEYLSIAKNPRAGIKECAVEFLEASRALFPAKVSLERSPAQFSPDITQELRDRFRQTKSIFFILDQTINKLLSNEKAHGFGKRVVSDLIRARPHGASHDTHAGRDHKMIEQLLDSGAQPLPGPLTGAILHQDLEAARLLLLYGASANAADGSGRTPLYAATATTLDAAHLLLKHGADPNISSEPHAETPLAASLSNSKWSFAQLYLQHGADANALMRNNETAFTQAINKGMPSAILELLLLYDAKPDGKNGKGETPLFKAINAERLDVVTLLLDSGADPNLPGPKIMLWPAVHRPPILQVLLERGADLRRAPGVLELATSINSRKAIDLLLKHDADPNAKKDGIYTPLCSAIRDDHEDLVALLLAKGADPNLTALACPTFECVTYHRSHILPRILAAGANPHEPKGIIEHCVAHNELTCLRYLLTNCRVDPNARSPSGATALTTALRHNLPETVDILLSHGADPAVRGGGAWPVDLAVHHPPLLAKLLPHIDVTRINKGAVEQAVVADQLESVKLLLAKGVSVQDKTAGVFSPLTTSIREKRKEIFRFLVDDAGADPNTPGEHLPIIKAIRRHREDDMSYIEHLIAKGADINLIYRGWNAVLQAVDNGDVKILRLLASKGKPDLSARDESGRSVHEILEERGLVEEERILKGEREEGGVARERVGESPVGSQGIVVRRDSPLMGREVGGR</sequence>
<dbReference type="SUPFAM" id="SSF48403">
    <property type="entry name" value="Ankyrin repeat"/>
    <property type="match status" value="2"/>
</dbReference>
<organism evidence="4 5">
    <name type="scientific">Teratosphaeria nubilosa</name>
    <dbReference type="NCBI Taxonomy" id="161662"/>
    <lineage>
        <taxon>Eukaryota</taxon>
        <taxon>Fungi</taxon>
        <taxon>Dikarya</taxon>
        <taxon>Ascomycota</taxon>
        <taxon>Pezizomycotina</taxon>
        <taxon>Dothideomycetes</taxon>
        <taxon>Dothideomycetidae</taxon>
        <taxon>Mycosphaerellales</taxon>
        <taxon>Teratosphaeriaceae</taxon>
        <taxon>Teratosphaeria</taxon>
    </lineage>
</organism>
<accession>A0A6G1LL72</accession>
<evidence type="ECO:0000313" key="5">
    <source>
        <dbReference type="Proteomes" id="UP000799436"/>
    </source>
</evidence>
<dbReference type="PROSITE" id="PS50297">
    <property type="entry name" value="ANK_REP_REGION"/>
    <property type="match status" value="2"/>
</dbReference>
<dbReference type="InterPro" id="IPR002110">
    <property type="entry name" value="Ankyrin_rpt"/>
</dbReference>
<dbReference type="EMBL" id="ML995810">
    <property type="protein sequence ID" value="KAF2773691.1"/>
    <property type="molecule type" value="Genomic_DNA"/>
</dbReference>
<evidence type="ECO:0000256" key="3">
    <source>
        <dbReference type="PROSITE-ProRule" id="PRU00023"/>
    </source>
</evidence>
<feature type="repeat" description="ANK" evidence="3">
    <location>
        <begin position="280"/>
        <end position="312"/>
    </location>
</feature>
<dbReference type="AlphaFoldDB" id="A0A6G1LL72"/>
<feature type="repeat" description="ANK" evidence="3">
    <location>
        <begin position="371"/>
        <end position="403"/>
    </location>
</feature>